<dbReference type="Proteomes" id="UP000005695">
    <property type="component" value="Unassembled WGS sequence"/>
</dbReference>
<gene>
    <name evidence="2" type="ORF">Dace_3143</name>
</gene>
<dbReference type="OrthoDB" id="9797363at2"/>
<proteinExistence type="predicted"/>
<evidence type="ECO:0000259" key="1">
    <source>
        <dbReference type="Pfam" id="PF11984"/>
    </source>
</evidence>
<feature type="domain" description="Methanolan biosynthesis EpsI" evidence="1">
    <location>
        <begin position="9"/>
        <end position="204"/>
    </location>
</feature>
<reference evidence="2" key="1">
    <citation type="submission" date="2006-05" db="EMBL/GenBank/DDBJ databases">
        <title>Annotation of the draft genome assembly of Desulfuromonas acetoxidans DSM 684.</title>
        <authorList>
            <consortium name="US DOE Joint Genome Institute (JGI-ORNL)"/>
            <person name="Larimer F."/>
            <person name="Land M."/>
            <person name="Hauser L."/>
        </authorList>
    </citation>
    <scope>NUCLEOTIDE SEQUENCE [LARGE SCALE GENOMIC DNA]</scope>
    <source>
        <strain evidence="2">DSM 684</strain>
    </source>
</reference>
<name>Q1K426_DESA6</name>
<dbReference type="InterPro" id="IPR014263">
    <property type="entry name" value="Methanolan_biosynth_EpsI"/>
</dbReference>
<dbReference type="Pfam" id="PF11984">
    <property type="entry name" value="DUF3485"/>
    <property type="match status" value="1"/>
</dbReference>
<organism evidence="2 3">
    <name type="scientific">Desulfuromonas acetoxidans (strain DSM 684 / 11070)</name>
    <dbReference type="NCBI Taxonomy" id="281689"/>
    <lineage>
        <taxon>Bacteria</taxon>
        <taxon>Pseudomonadati</taxon>
        <taxon>Thermodesulfobacteriota</taxon>
        <taxon>Desulfuromonadia</taxon>
        <taxon>Desulfuromonadales</taxon>
        <taxon>Desulfuromonadaceae</taxon>
        <taxon>Desulfuromonas</taxon>
    </lineage>
</organism>
<dbReference type="AlphaFoldDB" id="Q1K426"/>
<sequence length="209" mass="24037">MSKARFYLIYLVLIMTAVFVSVHRDVHVPVAKPLDEIPLRVASWAQVDDVYFSEAVLDQLRPTDYLYRVYVNEEKQPVTLYVGYHGGGPDSGPIHSPKHCLPGSGWQAVSEKSRALNIDGDDVQLVEAVYQHGDRREIFWYWYQVRGESLTNEYALKFAEILNSIRYQRRDSAFIRISTIFQEADSVSSSAVEQFVRDFYPKIKAVLPQ</sequence>
<dbReference type="EMBL" id="AAEW02000001">
    <property type="protein sequence ID" value="EAT17277.1"/>
    <property type="molecule type" value="Genomic_DNA"/>
</dbReference>
<evidence type="ECO:0000313" key="2">
    <source>
        <dbReference type="EMBL" id="EAT17277.1"/>
    </source>
</evidence>
<reference evidence="2" key="2">
    <citation type="submission" date="2006-05" db="EMBL/GenBank/DDBJ databases">
        <title>Sequencing of the draft genome and assembly of Desulfuromonas acetoxidans DSM 684.</title>
        <authorList>
            <consortium name="US DOE Joint Genome Institute (JGI-PGF)"/>
            <person name="Copeland A."/>
            <person name="Lucas S."/>
            <person name="Lapidus A."/>
            <person name="Barry K."/>
            <person name="Detter J.C."/>
            <person name="Glavina del Rio T."/>
            <person name="Hammon N."/>
            <person name="Israni S."/>
            <person name="Dalin E."/>
            <person name="Tice H."/>
            <person name="Bruce D."/>
            <person name="Pitluck S."/>
            <person name="Richardson P."/>
        </authorList>
    </citation>
    <scope>NUCLEOTIDE SEQUENCE [LARGE SCALE GENOMIC DNA]</scope>
    <source>
        <strain evidence="2">DSM 684</strain>
    </source>
</reference>
<keyword evidence="3" id="KW-1185">Reference proteome</keyword>
<dbReference type="NCBIfam" id="TIGR02914">
    <property type="entry name" value="EpsI_fam"/>
    <property type="match status" value="1"/>
</dbReference>
<comment type="caution">
    <text evidence="2">The sequence shown here is derived from an EMBL/GenBank/DDBJ whole genome shotgun (WGS) entry which is preliminary data.</text>
</comment>
<protein>
    <recommendedName>
        <fullName evidence="1">Methanolan biosynthesis EpsI domain-containing protein</fullName>
    </recommendedName>
</protein>
<dbReference type="RefSeq" id="WP_005997533.1">
    <property type="nucleotide sequence ID" value="NZ_AAEW02000001.1"/>
</dbReference>
<accession>Q1K426</accession>
<evidence type="ECO:0000313" key="3">
    <source>
        <dbReference type="Proteomes" id="UP000005695"/>
    </source>
</evidence>